<feature type="transmembrane region" description="Helical" evidence="1">
    <location>
        <begin position="188"/>
        <end position="208"/>
    </location>
</feature>
<evidence type="ECO:0000313" key="2">
    <source>
        <dbReference type="EMBL" id="KRK36411.1"/>
    </source>
</evidence>
<evidence type="ECO:0000313" key="3">
    <source>
        <dbReference type="Proteomes" id="UP000051461"/>
    </source>
</evidence>
<dbReference type="EMBL" id="AZDA01000064">
    <property type="protein sequence ID" value="KRK36411.1"/>
    <property type="molecule type" value="Genomic_DNA"/>
</dbReference>
<keyword evidence="1" id="KW-0812">Transmembrane</keyword>
<reference evidence="2 3" key="1">
    <citation type="journal article" date="2015" name="Genome Announc.">
        <title>Expanding the biotechnology potential of lactobacilli through comparative genomics of 213 strains and associated genera.</title>
        <authorList>
            <person name="Sun Z."/>
            <person name="Harris H.M."/>
            <person name="McCann A."/>
            <person name="Guo C."/>
            <person name="Argimon S."/>
            <person name="Zhang W."/>
            <person name="Yang X."/>
            <person name="Jeffery I.B."/>
            <person name="Cooney J.C."/>
            <person name="Kagawa T.F."/>
            <person name="Liu W."/>
            <person name="Song Y."/>
            <person name="Salvetti E."/>
            <person name="Wrobel A."/>
            <person name="Rasinkangas P."/>
            <person name="Parkhill J."/>
            <person name="Rea M.C."/>
            <person name="O'Sullivan O."/>
            <person name="Ritari J."/>
            <person name="Douillard F.P."/>
            <person name="Paul Ross R."/>
            <person name="Yang R."/>
            <person name="Briner A.E."/>
            <person name="Felis G.E."/>
            <person name="de Vos W.M."/>
            <person name="Barrangou R."/>
            <person name="Klaenhammer T.R."/>
            <person name="Caufield P.W."/>
            <person name="Cui Y."/>
            <person name="Zhang H."/>
            <person name="O'Toole P.W."/>
        </authorList>
    </citation>
    <scope>NUCLEOTIDE SEQUENCE [LARGE SCALE GENOMIC DNA]</scope>
    <source>
        <strain evidence="2 3">DSM 20003</strain>
    </source>
</reference>
<feature type="transmembrane region" description="Helical" evidence="1">
    <location>
        <begin position="228"/>
        <end position="249"/>
    </location>
</feature>
<comment type="caution">
    <text evidence="2">The sequence shown here is derived from an EMBL/GenBank/DDBJ whole genome shotgun (WGS) entry which is preliminary data.</text>
</comment>
<dbReference type="OrthoDB" id="2248033at2"/>
<dbReference type="AlphaFoldDB" id="A0A0R1GQR6"/>
<keyword evidence="3" id="KW-1185">Reference proteome</keyword>
<gene>
    <name evidence="2" type="ORF">FC07_GL003021</name>
</gene>
<feature type="transmembrane region" description="Helical" evidence="1">
    <location>
        <begin position="88"/>
        <end position="121"/>
    </location>
</feature>
<dbReference type="PATRIC" id="fig|1423726.3.peg.3135"/>
<keyword evidence="1" id="KW-0472">Membrane</keyword>
<keyword evidence="1" id="KW-1133">Transmembrane helix</keyword>
<accession>A0A0R1GQR6</accession>
<protein>
    <submittedName>
        <fullName evidence="2">Uncharacterized protein</fullName>
    </submittedName>
</protein>
<name>A0A0R1GQR6_9LACO</name>
<sequence length="256" mass="29347">MTATSQLWKALWRPKFKMSNQFLLLIATATLLSTLYVFVKGDLTRDIFFGMFAGWSIFVIFISYFVLARQNERVNIEVTYRLIPVPEYKLYLVNLGTSLVAWLYQMLVVFVALVVMTSIALRTLDWHQIFGIDHLQVTMTPGINDIAAIAGLILVMLGAILWAWSAISLEHLLTEWITDYLPATRQKAVKGIVYIVLIWAGIKLLATISHQLNHFLHFAFDQSILPFYVSAGYLFLLLIITVIVNIYLLKRWVEAK</sequence>
<feature type="transmembrane region" description="Helical" evidence="1">
    <location>
        <begin position="146"/>
        <end position="167"/>
    </location>
</feature>
<evidence type="ECO:0000256" key="1">
    <source>
        <dbReference type="SAM" id="Phobius"/>
    </source>
</evidence>
<organism evidence="2 3">
    <name type="scientific">Loigolactobacillus bifermentans DSM 20003</name>
    <dbReference type="NCBI Taxonomy" id="1423726"/>
    <lineage>
        <taxon>Bacteria</taxon>
        <taxon>Bacillati</taxon>
        <taxon>Bacillota</taxon>
        <taxon>Bacilli</taxon>
        <taxon>Lactobacillales</taxon>
        <taxon>Lactobacillaceae</taxon>
        <taxon>Loigolactobacillus</taxon>
    </lineage>
</organism>
<proteinExistence type="predicted"/>
<dbReference type="STRING" id="1423726.FC07_GL003021"/>
<feature type="transmembrane region" description="Helical" evidence="1">
    <location>
        <begin position="47"/>
        <end position="67"/>
    </location>
</feature>
<dbReference type="Proteomes" id="UP000051461">
    <property type="component" value="Unassembled WGS sequence"/>
</dbReference>
<dbReference type="RefSeq" id="WP_057904629.1">
    <property type="nucleotide sequence ID" value="NZ_AZDA01000064.1"/>
</dbReference>